<dbReference type="EMBL" id="JANJYI010000009">
    <property type="protein sequence ID" value="KAK2635448.1"/>
    <property type="molecule type" value="Genomic_DNA"/>
</dbReference>
<keyword evidence="7" id="KW-0539">Nucleus</keyword>
<comment type="cofactor">
    <cofactor evidence="1">
        <name>a divalent metal cation</name>
        <dbReference type="ChEBI" id="CHEBI:60240"/>
    </cofactor>
</comment>
<reference evidence="10" key="1">
    <citation type="journal article" date="2023" name="Plant J.">
        <title>Genome sequences and population genomics provide insights into the demographic history, inbreeding, and mutation load of two 'living fossil' tree species of Dipteronia.</title>
        <authorList>
            <person name="Feng Y."/>
            <person name="Comes H.P."/>
            <person name="Chen J."/>
            <person name="Zhu S."/>
            <person name="Lu R."/>
            <person name="Zhang X."/>
            <person name="Li P."/>
            <person name="Qiu J."/>
            <person name="Olsen K.M."/>
            <person name="Qiu Y."/>
        </authorList>
    </citation>
    <scope>NUCLEOTIDE SEQUENCE</scope>
    <source>
        <strain evidence="10">KIB01</strain>
    </source>
</reference>
<keyword evidence="11" id="KW-1185">Reference proteome</keyword>
<sequence>MKVPLEVASFGDEGRRSLIQRRRRHKPPLVMKACTTFFYSEQKTPPPLTKIGASDAISSSELEMPLMKIQGFPPSILWGMDERENHLILLIKAWRLYVHMMMCFAALHAYLFEYERMRSERRNLGQRTFCRLQIRSTEIQRITRVSDTNCIWELRMDINAFVMLCELLKTCGGLLDDGNVTIEEQVATFVNILAHHTKNRSVQVRFYRSGETISRYVHRVLRALLRLENVLFVKPTPVPDDCTDSMWRWFKGCLGALDGTYIEVTIPESDKPRGTRYHLQEWEDFDRAPRNHEEYFNMKHSQAMNIIERCFGLLKKRWAILRSPSFYPIRFQGRMIIACALLHNFIRMYMDVDPEEYTPITLDELPIGEDIPDELESIDVVEASDEWSQWRDDLAGEMFDTWMSRRT</sequence>
<feature type="domain" description="DDE Tnp4" evidence="8">
    <location>
        <begin position="291"/>
        <end position="344"/>
    </location>
</feature>
<dbReference type="InterPro" id="IPR027806">
    <property type="entry name" value="HARBI1_dom"/>
</dbReference>
<evidence type="ECO:0000256" key="4">
    <source>
        <dbReference type="ARBA" id="ARBA00022722"/>
    </source>
</evidence>
<dbReference type="Pfam" id="PF26138">
    <property type="entry name" value="DUF8040"/>
    <property type="match status" value="1"/>
</dbReference>
<keyword evidence="5" id="KW-0479">Metal-binding</keyword>
<dbReference type="PANTHER" id="PTHR22930:SF293">
    <property type="entry name" value="PROTEIN ALP1-LIKE"/>
    <property type="match status" value="1"/>
</dbReference>
<evidence type="ECO:0000313" key="11">
    <source>
        <dbReference type="Proteomes" id="UP001280121"/>
    </source>
</evidence>
<dbReference type="PANTHER" id="PTHR22930">
    <property type="match status" value="1"/>
</dbReference>
<evidence type="ECO:0000313" key="10">
    <source>
        <dbReference type="EMBL" id="KAK2635448.1"/>
    </source>
</evidence>
<dbReference type="GO" id="GO:0046872">
    <property type="term" value="F:metal ion binding"/>
    <property type="evidence" value="ECO:0007669"/>
    <property type="project" value="UniProtKB-KW"/>
</dbReference>
<evidence type="ECO:0000256" key="7">
    <source>
        <dbReference type="ARBA" id="ARBA00023242"/>
    </source>
</evidence>
<dbReference type="AlphaFoldDB" id="A0AAD9WMK4"/>
<dbReference type="Proteomes" id="UP001280121">
    <property type="component" value="Unassembled WGS sequence"/>
</dbReference>
<evidence type="ECO:0000256" key="2">
    <source>
        <dbReference type="ARBA" id="ARBA00004123"/>
    </source>
</evidence>
<gene>
    <name evidence="10" type="ORF">Ddye_030240</name>
</gene>
<protein>
    <recommendedName>
        <fullName evidence="12">DDE Tnp4 domain-containing protein</fullName>
    </recommendedName>
</protein>
<evidence type="ECO:0008006" key="12">
    <source>
        <dbReference type="Google" id="ProtNLM"/>
    </source>
</evidence>
<proteinExistence type="inferred from homology"/>
<comment type="similarity">
    <text evidence="3">Belongs to the HARBI1 family.</text>
</comment>
<feature type="domain" description="DUF8040" evidence="9">
    <location>
        <begin position="139"/>
        <end position="225"/>
    </location>
</feature>
<evidence type="ECO:0000256" key="5">
    <source>
        <dbReference type="ARBA" id="ARBA00022723"/>
    </source>
</evidence>
<name>A0AAD9WMK4_9ROSI</name>
<accession>A0AAD9WMK4</accession>
<dbReference type="InterPro" id="IPR045249">
    <property type="entry name" value="HARBI1-like"/>
</dbReference>
<dbReference type="GO" id="GO:0004518">
    <property type="term" value="F:nuclease activity"/>
    <property type="evidence" value="ECO:0007669"/>
    <property type="project" value="UniProtKB-KW"/>
</dbReference>
<evidence type="ECO:0000259" key="9">
    <source>
        <dbReference type="Pfam" id="PF26138"/>
    </source>
</evidence>
<dbReference type="GO" id="GO:0005634">
    <property type="term" value="C:nucleus"/>
    <property type="evidence" value="ECO:0007669"/>
    <property type="project" value="UniProtKB-SubCell"/>
</dbReference>
<dbReference type="GO" id="GO:0016787">
    <property type="term" value="F:hydrolase activity"/>
    <property type="evidence" value="ECO:0007669"/>
    <property type="project" value="UniProtKB-KW"/>
</dbReference>
<evidence type="ECO:0000256" key="3">
    <source>
        <dbReference type="ARBA" id="ARBA00006958"/>
    </source>
</evidence>
<evidence type="ECO:0000259" key="8">
    <source>
        <dbReference type="Pfam" id="PF13359"/>
    </source>
</evidence>
<dbReference type="InterPro" id="IPR058353">
    <property type="entry name" value="DUF8040"/>
</dbReference>
<keyword evidence="6" id="KW-0378">Hydrolase</keyword>
<comment type="caution">
    <text evidence="10">The sequence shown here is derived from an EMBL/GenBank/DDBJ whole genome shotgun (WGS) entry which is preliminary data.</text>
</comment>
<comment type="subcellular location">
    <subcellularLocation>
        <location evidence="2">Nucleus</location>
    </subcellularLocation>
</comment>
<evidence type="ECO:0000256" key="6">
    <source>
        <dbReference type="ARBA" id="ARBA00022801"/>
    </source>
</evidence>
<keyword evidence="4" id="KW-0540">Nuclease</keyword>
<dbReference type="Pfam" id="PF13359">
    <property type="entry name" value="DDE_Tnp_4"/>
    <property type="match status" value="1"/>
</dbReference>
<organism evidence="10 11">
    <name type="scientific">Dipteronia dyeriana</name>
    <dbReference type="NCBI Taxonomy" id="168575"/>
    <lineage>
        <taxon>Eukaryota</taxon>
        <taxon>Viridiplantae</taxon>
        <taxon>Streptophyta</taxon>
        <taxon>Embryophyta</taxon>
        <taxon>Tracheophyta</taxon>
        <taxon>Spermatophyta</taxon>
        <taxon>Magnoliopsida</taxon>
        <taxon>eudicotyledons</taxon>
        <taxon>Gunneridae</taxon>
        <taxon>Pentapetalae</taxon>
        <taxon>rosids</taxon>
        <taxon>malvids</taxon>
        <taxon>Sapindales</taxon>
        <taxon>Sapindaceae</taxon>
        <taxon>Hippocastanoideae</taxon>
        <taxon>Acereae</taxon>
        <taxon>Dipteronia</taxon>
    </lineage>
</organism>
<evidence type="ECO:0000256" key="1">
    <source>
        <dbReference type="ARBA" id="ARBA00001968"/>
    </source>
</evidence>